<proteinExistence type="predicted"/>
<feature type="region of interest" description="Disordered" evidence="6">
    <location>
        <begin position="202"/>
        <end position="224"/>
    </location>
</feature>
<dbReference type="PANTHER" id="PTHR42709">
    <property type="entry name" value="ALKALINE PHOSPHATASE LIKE PROTEIN"/>
    <property type="match status" value="1"/>
</dbReference>
<feature type="domain" description="VTT" evidence="8">
    <location>
        <begin position="37"/>
        <end position="158"/>
    </location>
</feature>
<feature type="transmembrane region" description="Helical" evidence="7">
    <location>
        <begin position="138"/>
        <end position="162"/>
    </location>
</feature>
<name>D0LYM0_HALO1</name>
<gene>
    <name evidence="9" type="ordered locus">Hoch_5402</name>
</gene>
<protein>
    <submittedName>
        <fullName evidence="9">SNARE associated Golgi protein-like protein</fullName>
    </submittedName>
</protein>
<evidence type="ECO:0000256" key="1">
    <source>
        <dbReference type="ARBA" id="ARBA00004651"/>
    </source>
</evidence>
<evidence type="ECO:0000256" key="2">
    <source>
        <dbReference type="ARBA" id="ARBA00022475"/>
    </source>
</evidence>
<keyword evidence="5 7" id="KW-0472">Membrane</keyword>
<keyword evidence="3 7" id="KW-0812">Transmembrane</keyword>
<dbReference type="HOGENOM" id="CLU_044208_1_1_7"/>
<organism evidence="9 10">
    <name type="scientific">Haliangium ochraceum (strain DSM 14365 / JCM 11303 / SMP-2)</name>
    <dbReference type="NCBI Taxonomy" id="502025"/>
    <lineage>
        <taxon>Bacteria</taxon>
        <taxon>Pseudomonadati</taxon>
        <taxon>Myxococcota</taxon>
        <taxon>Polyangia</taxon>
        <taxon>Haliangiales</taxon>
        <taxon>Kofleriaceae</taxon>
        <taxon>Haliangium</taxon>
    </lineage>
</organism>
<dbReference type="eggNOG" id="COG0586">
    <property type="taxonomic scope" value="Bacteria"/>
</dbReference>
<sequence>MDAITESFIAFISQQDNFVGLLCLALAAMIEYLVPPFPGDTITLFGAVLITSQEWSFWGVFGAVMAGSVVGSMAAFYAGKWWRRRSAEKHRPHPKLERLVGKFDRHGAAYLVLNRFLPGIRSLFFVAAGMAAMRPHAVLAYSALSAALWNLGIIAIGSALGANFETLLGWVKRYTTLVWVIIGVLVLLWLARLLWRRTRAAAPEDAADTDADGPGEGAGGPGPA</sequence>
<keyword evidence="10" id="KW-1185">Reference proteome</keyword>
<feature type="transmembrane region" description="Helical" evidence="7">
    <location>
        <begin position="18"/>
        <end position="35"/>
    </location>
</feature>
<dbReference type="PANTHER" id="PTHR42709:SF6">
    <property type="entry name" value="UNDECAPRENYL PHOSPHATE TRANSPORTER A"/>
    <property type="match status" value="1"/>
</dbReference>
<evidence type="ECO:0000256" key="3">
    <source>
        <dbReference type="ARBA" id="ARBA00022692"/>
    </source>
</evidence>
<keyword evidence="2" id="KW-1003">Cell membrane</keyword>
<evidence type="ECO:0000313" key="9">
    <source>
        <dbReference type="EMBL" id="ACY17886.1"/>
    </source>
</evidence>
<evidence type="ECO:0000313" key="10">
    <source>
        <dbReference type="Proteomes" id="UP000001880"/>
    </source>
</evidence>
<dbReference type="EMBL" id="CP001804">
    <property type="protein sequence ID" value="ACY17886.1"/>
    <property type="molecule type" value="Genomic_DNA"/>
</dbReference>
<dbReference type="Pfam" id="PF09335">
    <property type="entry name" value="VTT_dom"/>
    <property type="match status" value="1"/>
</dbReference>
<evidence type="ECO:0000256" key="4">
    <source>
        <dbReference type="ARBA" id="ARBA00022989"/>
    </source>
</evidence>
<dbReference type="AlphaFoldDB" id="D0LYM0"/>
<keyword evidence="4 7" id="KW-1133">Transmembrane helix</keyword>
<evidence type="ECO:0000256" key="6">
    <source>
        <dbReference type="SAM" id="MobiDB-lite"/>
    </source>
</evidence>
<dbReference type="Proteomes" id="UP000001880">
    <property type="component" value="Chromosome"/>
</dbReference>
<feature type="transmembrane region" description="Helical" evidence="7">
    <location>
        <begin position="174"/>
        <end position="195"/>
    </location>
</feature>
<evidence type="ECO:0000256" key="7">
    <source>
        <dbReference type="SAM" id="Phobius"/>
    </source>
</evidence>
<dbReference type="InterPro" id="IPR032816">
    <property type="entry name" value="VTT_dom"/>
</dbReference>
<feature type="transmembrane region" description="Helical" evidence="7">
    <location>
        <begin position="55"/>
        <end position="79"/>
    </location>
</feature>
<dbReference type="KEGG" id="hoh:Hoch_5402"/>
<accession>D0LYM0</accession>
<dbReference type="GO" id="GO:0005886">
    <property type="term" value="C:plasma membrane"/>
    <property type="evidence" value="ECO:0007669"/>
    <property type="project" value="UniProtKB-SubCell"/>
</dbReference>
<feature type="compositionally biased region" description="Gly residues" evidence="6">
    <location>
        <begin position="214"/>
        <end position="224"/>
    </location>
</feature>
<comment type="subcellular location">
    <subcellularLocation>
        <location evidence="1">Cell membrane</location>
        <topology evidence="1">Multi-pass membrane protein</topology>
    </subcellularLocation>
</comment>
<evidence type="ECO:0000259" key="8">
    <source>
        <dbReference type="Pfam" id="PF09335"/>
    </source>
</evidence>
<reference evidence="9 10" key="1">
    <citation type="journal article" date="2010" name="Stand. Genomic Sci.">
        <title>Complete genome sequence of Haliangium ochraceum type strain (SMP-2).</title>
        <authorList>
            <consortium name="US DOE Joint Genome Institute (JGI-PGF)"/>
            <person name="Ivanova N."/>
            <person name="Daum C."/>
            <person name="Lang E."/>
            <person name="Abt B."/>
            <person name="Kopitz M."/>
            <person name="Saunders E."/>
            <person name="Lapidus A."/>
            <person name="Lucas S."/>
            <person name="Glavina Del Rio T."/>
            <person name="Nolan M."/>
            <person name="Tice H."/>
            <person name="Copeland A."/>
            <person name="Cheng J.F."/>
            <person name="Chen F."/>
            <person name="Bruce D."/>
            <person name="Goodwin L."/>
            <person name="Pitluck S."/>
            <person name="Mavromatis K."/>
            <person name="Pati A."/>
            <person name="Mikhailova N."/>
            <person name="Chen A."/>
            <person name="Palaniappan K."/>
            <person name="Land M."/>
            <person name="Hauser L."/>
            <person name="Chang Y.J."/>
            <person name="Jeffries C.D."/>
            <person name="Detter J.C."/>
            <person name="Brettin T."/>
            <person name="Rohde M."/>
            <person name="Goker M."/>
            <person name="Bristow J."/>
            <person name="Markowitz V."/>
            <person name="Eisen J.A."/>
            <person name="Hugenholtz P."/>
            <person name="Kyrpides N.C."/>
            <person name="Klenk H.P."/>
        </authorList>
    </citation>
    <scope>NUCLEOTIDE SEQUENCE [LARGE SCALE GENOMIC DNA]</scope>
    <source>
        <strain evidence="10">DSM 14365 / CIP 107738 / JCM 11303 / AJ 13395 / SMP-2</strain>
    </source>
</reference>
<evidence type="ECO:0000256" key="5">
    <source>
        <dbReference type="ARBA" id="ARBA00023136"/>
    </source>
</evidence>
<dbReference type="STRING" id="502025.Hoch_5402"/>
<dbReference type="InterPro" id="IPR051311">
    <property type="entry name" value="DedA_domain"/>
</dbReference>